<gene>
    <name evidence="3" type="primary">rpsP</name>
    <name evidence="4" type="ORF">DI536_06710</name>
</gene>
<name>A0A2W5V3Q6_9BACT</name>
<dbReference type="Gene3D" id="3.30.1320.10">
    <property type="match status" value="1"/>
</dbReference>
<dbReference type="GO" id="GO:0015935">
    <property type="term" value="C:small ribosomal subunit"/>
    <property type="evidence" value="ECO:0007669"/>
    <property type="project" value="TreeGrafter"/>
</dbReference>
<proteinExistence type="inferred from homology"/>
<accession>A0A2W5V3Q6</accession>
<dbReference type="HAMAP" id="MF_00385">
    <property type="entry name" value="Ribosomal_bS16"/>
    <property type="match status" value="1"/>
</dbReference>
<evidence type="ECO:0000256" key="3">
    <source>
        <dbReference type="HAMAP-Rule" id="MF_00385"/>
    </source>
</evidence>
<dbReference type="PROSITE" id="PS00732">
    <property type="entry name" value="RIBOSOMAL_S16"/>
    <property type="match status" value="1"/>
</dbReference>
<keyword evidence="1 3" id="KW-0689">Ribosomal protein</keyword>
<dbReference type="GO" id="GO:0003735">
    <property type="term" value="F:structural constituent of ribosome"/>
    <property type="evidence" value="ECO:0007669"/>
    <property type="project" value="InterPro"/>
</dbReference>
<dbReference type="EMBL" id="QFQP01000004">
    <property type="protein sequence ID" value="PZR15988.1"/>
    <property type="molecule type" value="Genomic_DNA"/>
</dbReference>
<comment type="caution">
    <text evidence="4">The sequence shown here is derived from an EMBL/GenBank/DDBJ whole genome shotgun (WGS) entry which is preliminary data.</text>
</comment>
<sequence length="84" mass="9417">MAVVLRLARAGATKRPFYHIVAADSRMPRDGRFIENIGTYDPNQSPAKFEVKEERWAHWTKTGAKPSETVGTLYKASKKNAPKA</sequence>
<dbReference type="AlphaFoldDB" id="A0A2W5V3Q6"/>
<dbReference type="Proteomes" id="UP000249061">
    <property type="component" value="Unassembled WGS sequence"/>
</dbReference>
<evidence type="ECO:0000256" key="2">
    <source>
        <dbReference type="ARBA" id="ARBA00023274"/>
    </source>
</evidence>
<dbReference type="InterPro" id="IPR023803">
    <property type="entry name" value="Ribosomal_bS16_dom_sf"/>
</dbReference>
<dbReference type="PANTHER" id="PTHR12919:SF20">
    <property type="entry name" value="SMALL RIBOSOMAL SUBUNIT PROTEIN BS16M"/>
    <property type="match status" value="1"/>
</dbReference>
<dbReference type="SUPFAM" id="SSF54565">
    <property type="entry name" value="Ribosomal protein S16"/>
    <property type="match status" value="1"/>
</dbReference>
<keyword evidence="2 3" id="KW-0687">Ribonucleoprotein</keyword>
<evidence type="ECO:0000256" key="1">
    <source>
        <dbReference type="ARBA" id="ARBA00022980"/>
    </source>
</evidence>
<dbReference type="Pfam" id="PF00886">
    <property type="entry name" value="Ribosomal_S16"/>
    <property type="match status" value="1"/>
</dbReference>
<evidence type="ECO:0000313" key="5">
    <source>
        <dbReference type="Proteomes" id="UP000249061"/>
    </source>
</evidence>
<dbReference type="PANTHER" id="PTHR12919">
    <property type="entry name" value="30S RIBOSOMAL PROTEIN S16"/>
    <property type="match status" value="1"/>
</dbReference>
<reference evidence="4 5" key="1">
    <citation type="submission" date="2017-08" db="EMBL/GenBank/DDBJ databases">
        <title>Infants hospitalized years apart are colonized by the same room-sourced microbial strains.</title>
        <authorList>
            <person name="Brooks B."/>
            <person name="Olm M.R."/>
            <person name="Firek B.A."/>
            <person name="Baker R."/>
            <person name="Thomas B.C."/>
            <person name="Morowitz M.J."/>
            <person name="Banfield J.F."/>
        </authorList>
    </citation>
    <scope>NUCLEOTIDE SEQUENCE [LARGE SCALE GENOMIC DNA]</scope>
    <source>
        <strain evidence="4">S2_003_000_R2_14</strain>
    </source>
</reference>
<organism evidence="4 5">
    <name type="scientific">Archangium gephyra</name>
    <dbReference type="NCBI Taxonomy" id="48"/>
    <lineage>
        <taxon>Bacteria</taxon>
        <taxon>Pseudomonadati</taxon>
        <taxon>Myxococcota</taxon>
        <taxon>Myxococcia</taxon>
        <taxon>Myxococcales</taxon>
        <taxon>Cystobacterineae</taxon>
        <taxon>Archangiaceae</taxon>
        <taxon>Archangium</taxon>
    </lineage>
</organism>
<dbReference type="NCBIfam" id="TIGR00002">
    <property type="entry name" value="S16"/>
    <property type="match status" value="1"/>
</dbReference>
<dbReference type="InterPro" id="IPR020592">
    <property type="entry name" value="Ribosomal_bS16_CS"/>
</dbReference>
<evidence type="ECO:0000313" key="4">
    <source>
        <dbReference type="EMBL" id="PZR15988.1"/>
    </source>
</evidence>
<comment type="similarity">
    <text evidence="3">Belongs to the bacterial ribosomal protein bS16 family.</text>
</comment>
<dbReference type="InterPro" id="IPR000307">
    <property type="entry name" value="Ribosomal_bS16"/>
</dbReference>
<protein>
    <recommendedName>
        <fullName evidence="3">Small ribosomal subunit protein bS16</fullName>
    </recommendedName>
</protein>
<dbReference type="GO" id="GO:0006412">
    <property type="term" value="P:translation"/>
    <property type="evidence" value="ECO:0007669"/>
    <property type="project" value="UniProtKB-UniRule"/>
</dbReference>
<dbReference type="GO" id="GO:0005737">
    <property type="term" value="C:cytoplasm"/>
    <property type="evidence" value="ECO:0007669"/>
    <property type="project" value="UniProtKB-ARBA"/>
</dbReference>